<keyword evidence="4" id="KW-0255">Endonuclease</keyword>
<dbReference type="EMBL" id="AVOT02070392">
    <property type="protein sequence ID" value="MBW0561007.1"/>
    <property type="molecule type" value="Genomic_DNA"/>
</dbReference>
<evidence type="ECO:0000256" key="1">
    <source>
        <dbReference type="ARBA" id="ARBA00022679"/>
    </source>
</evidence>
<dbReference type="InterPro" id="IPR043502">
    <property type="entry name" value="DNA/RNA_pol_sf"/>
</dbReference>
<keyword evidence="1" id="KW-0808">Transferase</keyword>
<dbReference type="CDD" id="cd01647">
    <property type="entry name" value="RT_LTR"/>
    <property type="match status" value="1"/>
</dbReference>
<dbReference type="Pfam" id="PF17917">
    <property type="entry name" value="RT_RNaseH"/>
    <property type="match status" value="1"/>
</dbReference>
<dbReference type="InterPro" id="IPR043128">
    <property type="entry name" value="Rev_trsase/Diguanyl_cyclase"/>
</dbReference>
<sequence>MPFVIKNAPAHFQRMVDTIFQEEILEGWMVVYIDDIIIYSETWEDHVQYIDRVLSKCTPINLKISLKKCNFGQQELLALGHKVSGLSLEIDQKKVAAVLQKLVPRNIKEKQSFLGFAGYYRNHIKHFAHITSSLYKLCSKDVVFETTKEIRDTYERIKYELTTAPVLILPDFELPFKLYIDAACSQGLVAALQKRQIVDGEPREGVICYISRQLRDSEARYGATQTDFLCLVWALEKLPYFLEGAVFEVYTDCTALNSLLNMKTTNRHMLRWQIAIQEYRGNMTIIYKEGESHTNADGLSRWPLDNVKRNPAYYPEVEAKIPIHFMEIDRKKNFRFSEWAPESGTPDSGKTSSEGTETPILGIISSELQTEFFNAVMKKYSKHKQCGILLQVLQQKYRSPELESQLEEPWLWDYKDNKFFLIDGLLYHREKNTGSLTIIDRDNISLILQECHDCP</sequence>
<keyword evidence="3" id="KW-0540">Nuclease</keyword>
<feature type="domain" description="Reverse transcriptase" evidence="7">
    <location>
        <begin position="1"/>
        <end position="83"/>
    </location>
</feature>
<evidence type="ECO:0000256" key="2">
    <source>
        <dbReference type="ARBA" id="ARBA00022695"/>
    </source>
</evidence>
<dbReference type="GO" id="GO:0016787">
    <property type="term" value="F:hydrolase activity"/>
    <property type="evidence" value="ECO:0007669"/>
    <property type="project" value="UniProtKB-KW"/>
</dbReference>
<name>A0A9Q3PHT1_9BASI</name>
<evidence type="ECO:0000259" key="7">
    <source>
        <dbReference type="Pfam" id="PF00078"/>
    </source>
</evidence>
<evidence type="ECO:0000256" key="5">
    <source>
        <dbReference type="ARBA" id="ARBA00022801"/>
    </source>
</evidence>
<dbReference type="InterPro" id="IPR041373">
    <property type="entry name" value="RT_RNaseH"/>
</dbReference>
<dbReference type="Proteomes" id="UP000765509">
    <property type="component" value="Unassembled WGS sequence"/>
</dbReference>
<dbReference type="GO" id="GO:0003964">
    <property type="term" value="F:RNA-directed DNA polymerase activity"/>
    <property type="evidence" value="ECO:0007669"/>
    <property type="project" value="UniProtKB-KW"/>
</dbReference>
<protein>
    <recommendedName>
        <fullName evidence="11">Reverse transcriptase domain-containing protein</fullName>
    </recommendedName>
</protein>
<comment type="caution">
    <text evidence="9">The sequence shown here is derived from an EMBL/GenBank/DDBJ whole genome shotgun (WGS) entry which is preliminary data.</text>
</comment>
<keyword evidence="6" id="KW-0695">RNA-directed DNA polymerase</keyword>
<feature type="domain" description="Reverse transcriptase RNase H-like" evidence="8">
    <location>
        <begin position="171"/>
        <end position="279"/>
    </location>
</feature>
<accession>A0A9Q3PHT1</accession>
<dbReference type="InterPro" id="IPR050951">
    <property type="entry name" value="Retrovirus_Pol_polyprotein"/>
</dbReference>
<evidence type="ECO:0008006" key="11">
    <source>
        <dbReference type="Google" id="ProtNLM"/>
    </source>
</evidence>
<dbReference type="PANTHER" id="PTHR37984:SF5">
    <property type="entry name" value="PROTEIN NYNRIN-LIKE"/>
    <property type="match status" value="1"/>
</dbReference>
<evidence type="ECO:0000259" key="8">
    <source>
        <dbReference type="Pfam" id="PF17917"/>
    </source>
</evidence>
<dbReference type="SUPFAM" id="SSF56672">
    <property type="entry name" value="DNA/RNA polymerases"/>
    <property type="match status" value="1"/>
</dbReference>
<organism evidence="9 10">
    <name type="scientific">Austropuccinia psidii MF-1</name>
    <dbReference type="NCBI Taxonomy" id="1389203"/>
    <lineage>
        <taxon>Eukaryota</taxon>
        <taxon>Fungi</taxon>
        <taxon>Dikarya</taxon>
        <taxon>Basidiomycota</taxon>
        <taxon>Pucciniomycotina</taxon>
        <taxon>Pucciniomycetes</taxon>
        <taxon>Pucciniales</taxon>
        <taxon>Sphaerophragmiaceae</taxon>
        <taxon>Austropuccinia</taxon>
    </lineage>
</organism>
<proteinExistence type="predicted"/>
<evidence type="ECO:0000313" key="10">
    <source>
        <dbReference type="Proteomes" id="UP000765509"/>
    </source>
</evidence>
<evidence type="ECO:0000313" key="9">
    <source>
        <dbReference type="EMBL" id="MBW0561007.1"/>
    </source>
</evidence>
<dbReference type="Pfam" id="PF00078">
    <property type="entry name" value="RVT_1"/>
    <property type="match status" value="1"/>
</dbReference>
<keyword evidence="2" id="KW-0548">Nucleotidyltransferase</keyword>
<dbReference type="AlphaFoldDB" id="A0A9Q3PHT1"/>
<dbReference type="Gene3D" id="3.30.70.270">
    <property type="match status" value="2"/>
</dbReference>
<dbReference type="PANTHER" id="PTHR37984">
    <property type="entry name" value="PROTEIN CBG26694"/>
    <property type="match status" value="1"/>
</dbReference>
<gene>
    <name evidence="9" type="ORF">O181_100722</name>
</gene>
<dbReference type="FunFam" id="3.30.70.270:FF:000020">
    <property type="entry name" value="Transposon Tf2-6 polyprotein-like Protein"/>
    <property type="match status" value="1"/>
</dbReference>
<evidence type="ECO:0000256" key="3">
    <source>
        <dbReference type="ARBA" id="ARBA00022722"/>
    </source>
</evidence>
<dbReference type="GO" id="GO:0004519">
    <property type="term" value="F:endonuclease activity"/>
    <property type="evidence" value="ECO:0007669"/>
    <property type="project" value="UniProtKB-KW"/>
</dbReference>
<evidence type="ECO:0000256" key="4">
    <source>
        <dbReference type="ARBA" id="ARBA00022759"/>
    </source>
</evidence>
<dbReference type="CDD" id="cd09274">
    <property type="entry name" value="RNase_HI_RT_Ty3"/>
    <property type="match status" value="1"/>
</dbReference>
<keyword evidence="10" id="KW-1185">Reference proteome</keyword>
<reference evidence="9" key="1">
    <citation type="submission" date="2021-03" db="EMBL/GenBank/DDBJ databases">
        <title>Draft genome sequence of rust myrtle Austropuccinia psidii MF-1, a brazilian biotype.</title>
        <authorList>
            <person name="Quecine M.C."/>
            <person name="Pachon D.M.R."/>
            <person name="Bonatelli M.L."/>
            <person name="Correr F.H."/>
            <person name="Franceschini L.M."/>
            <person name="Leite T.F."/>
            <person name="Margarido G.R.A."/>
            <person name="Almeida C.A."/>
            <person name="Ferrarezi J.A."/>
            <person name="Labate C.A."/>
        </authorList>
    </citation>
    <scope>NUCLEOTIDE SEQUENCE</scope>
    <source>
        <strain evidence="9">MF-1</strain>
    </source>
</reference>
<keyword evidence="5" id="KW-0378">Hydrolase</keyword>
<dbReference type="InterPro" id="IPR000477">
    <property type="entry name" value="RT_dom"/>
</dbReference>
<evidence type="ECO:0000256" key="6">
    <source>
        <dbReference type="ARBA" id="ARBA00022918"/>
    </source>
</evidence>